<keyword evidence="2" id="KW-1185">Reference proteome</keyword>
<name>A0AAD3RX20_NEPGR</name>
<dbReference type="Proteomes" id="UP001279734">
    <property type="component" value="Unassembled WGS sequence"/>
</dbReference>
<organism evidence="1 2">
    <name type="scientific">Nepenthes gracilis</name>
    <name type="common">Slender pitcher plant</name>
    <dbReference type="NCBI Taxonomy" id="150966"/>
    <lineage>
        <taxon>Eukaryota</taxon>
        <taxon>Viridiplantae</taxon>
        <taxon>Streptophyta</taxon>
        <taxon>Embryophyta</taxon>
        <taxon>Tracheophyta</taxon>
        <taxon>Spermatophyta</taxon>
        <taxon>Magnoliopsida</taxon>
        <taxon>eudicotyledons</taxon>
        <taxon>Gunneridae</taxon>
        <taxon>Pentapetalae</taxon>
        <taxon>Caryophyllales</taxon>
        <taxon>Nepenthaceae</taxon>
        <taxon>Nepenthes</taxon>
    </lineage>
</organism>
<dbReference type="AlphaFoldDB" id="A0AAD3RX20"/>
<reference evidence="1" key="1">
    <citation type="submission" date="2023-05" db="EMBL/GenBank/DDBJ databases">
        <title>Nepenthes gracilis genome sequencing.</title>
        <authorList>
            <person name="Fukushima K."/>
        </authorList>
    </citation>
    <scope>NUCLEOTIDE SEQUENCE</scope>
    <source>
        <strain evidence="1">SING2019-196</strain>
    </source>
</reference>
<protein>
    <submittedName>
        <fullName evidence="1">Uncharacterized protein</fullName>
    </submittedName>
</protein>
<gene>
    <name evidence="1" type="ORF">Nepgr_002621</name>
</gene>
<dbReference type="EMBL" id="BSYO01000002">
    <property type="protein sequence ID" value="GMH00782.1"/>
    <property type="molecule type" value="Genomic_DNA"/>
</dbReference>
<proteinExistence type="predicted"/>
<evidence type="ECO:0000313" key="1">
    <source>
        <dbReference type="EMBL" id="GMH00782.1"/>
    </source>
</evidence>
<sequence length="208" mass="23758">MELDDGRVINHCSRWNLECGGRPHGWTGFCLLLFAGQTYSYQSSVRIAVEVRCCHKALVLTESDYCLRWPCLVIFGLPRLIDQPSLASANKHQQTEMLVRNSTRTQQLSADKSATAMNCKQQQQQRSVALDVMAAWLGCGGFKLSWDAIVRWLNRFATAIPLTMDGVPRVVHQMQLVWPMMFWISNSVDAENRQISWFFGKTMFFFVG</sequence>
<comment type="caution">
    <text evidence="1">The sequence shown here is derived from an EMBL/GenBank/DDBJ whole genome shotgun (WGS) entry which is preliminary data.</text>
</comment>
<evidence type="ECO:0000313" key="2">
    <source>
        <dbReference type="Proteomes" id="UP001279734"/>
    </source>
</evidence>
<accession>A0AAD3RX20</accession>